<dbReference type="InterPro" id="IPR052158">
    <property type="entry name" value="INH-QAR"/>
</dbReference>
<accession>I0KZM9</accession>
<organism evidence="4 5">
    <name type="scientific">Micromonospora lupini str. Lupac 08</name>
    <dbReference type="NCBI Taxonomy" id="1150864"/>
    <lineage>
        <taxon>Bacteria</taxon>
        <taxon>Bacillati</taxon>
        <taxon>Actinomycetota</taxon>
        <taxon>Actinomycetes</taxon>
        <taxon>Micromonosporales</taxon>
        <taxon>Micromonosporaceae</taxon>
        <taxon>Micromonospora</taxon>
    </lineage>
</organism>
<sequence length="348" mass="37419">MIPVFIPRPCFNSVLKDVVRKIRAMPHRVAVLALDGVIPFDLGIPARVLSEAHDAAGRPLYDIVTCSLDGTQVHTNAGFTIQVRHDRDALAQADTIVVATQEPSTAMLTAGELDPRVAELLQTLDPATRVVSTCTSAFNLAAAGLLDGLAATTHWALSDRFAALFPAVEVRPDVLFVDAGRVLTSAGAAAGIDLFLHIVRTDHGASIANDAARRCVVAPWRDGGQAQFIAHPTLPASSAGTGPTRAWALARLDQPLSLADLAGHATMTKRTFSRHFVAEMGVTPLQWLIARRIDRARTLLESTDLPVERIATEAGFGSATLLRQHMHAALRVTPQHYRRTFQAPVPKT</sequence>
<dbReference type="SMART" id="SM00342">
    <property type="entry name" value="HTH_ARAC"/>
    <property type="match status" value="1"/>
</dbReference>
<dbReference type="Gene3D" id="3.40.50.880">
    <property type="match status" value="1"/>
</dbReference>
<dbReference type="AlphaFoldDB" id="I0KZM9"/>
<dbReference type="SUPFAM" id="SSF46689">
    <property type="entry name" value="Homeodomain-like"/>
    <property type="match status" value="2"/>
</dbReference>
<dbReference type="Gene3D" id="1.10.10.60">
    <property type="entry name" value="Homeodomain-like"/>
    <property type="match status" value="1"/>
</dbReference>
<dbReference type="InterPro" id="IPR029062">
    <property type="entry name" value="Class_I_gatase-like"/>
</dbReference>
<evidence type="ECO:0000259" key="3">
    <source>
        <dbReference type="PROSITE" id="PS01124"/>
    </source>
</evidence>
<evidence type="ECO:0000256" key="1">
    <source>
        <dbReference type="ARBA" id="ARBA00023015"/>
    </source>
</evidence>
<dbReference type="InterPro" id="IPR002818">
    <property type="entry name" value="DJ-1/PfpI"/>
</dbReference>
<dbReference type="GO" id="GO:0043565">
    <property type="term" value="F:sequence-specific DNA binding"/>
    <property type="evidence" value="ECO:0007669"/>
    <property type="project" value="InterPro"/>
</dbReference>
<dbReference type="InterPro" id="IPR009057">
    <property type="entry name" value="Homeodomain-like_sf"/>
</dbReference>
<dbReference type="PROSITE" id="PS01124">
    <property type="entry name" value="HTH_ARAC_FAMILY_2"/>
    <property type="match status" value="1"/>
</dbReference>
<keyword evidence="5" id="KW-1185">Reference proteome</keyword>
<dbReference type="GO" id="GO:0003700">
    <property type="term" value="F:DNA-binding transcription factor activity"/>
    <property type="evidence" value="ECO:0007669"/>
    <property type="project" value="InterPro"/>
</dbReference>
<feature type="domain" description="HTH araC/xylS-type" evidence="3">
    <location>
        <begin position="242"/>
        <end position="340"/>
    </location>
</feature>
<proteinExistence type="predicted"/>
<keyword evidence="1" id="KW-0805">Transcription regulation</keyword>
<dbReference type="eggNOG" id="COG4977">
    <property type="taxonomic scope" value="Bacteria"/>
</dbReference>
<reference evidence="5" key="1">
    <citation type="journal article" date="2012" name="J. Bacteriol.">
        <title>Genome Sequence of Micromonospora lupini Lupac 08, Isolated from Root Nodules of Lupinus angustifolius.</title>
        <authorList>
            <person name="Alonso-Vega P."/>
            <person name="Normand P."/>
            <person name="Bacigalupe R."/>
            <person name="Pujic P."/>
            <person name="Lajus A."/>
            <person name="Vallenet D."/>
            <person name="Carro L."/>
            <person name="Coll P."/>
            <person name="Trujillo M.E."/>
        </authorList>
    </citation>
    <scope>NUCLEOTIDE SEQUENCE [LARGE SCALE GENOMIC DNA]</scope>
    <source>
        <strain evidence="5">Lupac 08</strain>
    </source>
</reference>
<evidence type="ECO:0000313" key="4">
    <source>
        <dbReference type="EMBL" id="CCH17026.1"/>
    </source>
</evidence>
<keyword evidence="2" id="KW-0804">Transcription</keyword>
<comment type="caution">
    <text evidence="4">The sequence shown here is derived from an EMBL/GenBank/DDBJ whole genome shotgun (WGS) entry which is preliminary data.</text>
</comment>
<evidence type="ECO:0000256" key="2">
    <source>
        <dbReference type="ARBA" id="ARBA00023163"/>
    </source>
</evidence>
<dbReference type="InterPro" id="IPR018060">
    <property type="entry name" value="HTH_AraC"/>
</dbReference>
<dbReference type="SUPFAM" id="SSF52317">
    <property type="entry name" value="Class I glutamine amidotransferase-like"/>
    <property type="match status" value="1"/>
</dbReference>
<name>I0KZM9_9ACTN</name>
<dbReference type="Proteomes" id="UP000003448">
    <property type="component" value="Unassembled WGS sequence"/>
</dbReference>
<dbReference type="Pfam" id="PF01965">
    <property type="entry name" value="DJ-1_PfpI"/>
    <property type="match status" value="1"/>
</dbReference>
<protein>
    <submittedName>
        <fullName evidence="4">Transcriptional regulator, AraC family</fullName>
    </submittedName>
</protein>
<dbReference type="CDD" id="cd03137">
    <property type="entry name" value="GATase1_AraC_1"/>
    <property type="match status" value="1"/>
</dbReference>
<dbReference type="PANTHER" id="PTHR43130">
    <property type="entry name" value="ARAC-FAMILY TRANSCRIPTIONAL REGULATOR"/>
    <property type="match status" value="1"/>
</dbReference>
<dbReference type="Pfam" id="PF12833">
    <property type="entry name" value="HTH_18"/>
    <property type="match status" value="1"/>
</dbReference>
<dbReference type="STRING" id="1150864.MILUP08_41945"/>
<evidence type="ECO:0000313" key="5">
    <source>
        <dbReference type="Proteomes" id="UP000003448"/>
    </source>
</evidence>
<dbReference type="PANTHER" id="PTHR43130:SF3">
    <property type="entry name" value="HTH-TYPE TRANSCRIPTIONAL REGULATOR RV1931C"/>
    <property type="match status" value="1"/>
</dbReference>
<gene>
    <name evidence="4" type="ORF">MILUP08_41945</name>
</gene>
<dbReference type="EMBL" id="CAIE01000017">
    <property type="protein sequence ID" value="CCH17026.1"/>
    <property type="molecule type" value="Genomic_DNA"/>
</dbReference>